<evidence type="ECO:0000313" key="4">
    <source>
        <dbReference type="Proteomes" id="UP000886796"/>
    </source>
</evidence>
<proteinExistence type="predicted"/>
<dbReference type="GO" id="GO:0046914">
    <property type="term" value="F:transition metal ion binding"/>
    <property type="evidence" value="ECO:0007669"/>
    <property type="project" value="InterPro"/>
</dbReference>
<evidence type="ECO:0000259" key="2">
    <source>
        <dbReference type="SMART" id="SM00899"/>
    </source>
</evidence>
<dbReference type="EMBL" id="DVFK01000114">
    <property type="protein sequence ID" value="HIQ68567.1"/>
    <property type="molecule type" value="Genomic_DNA"/>
</dbReference>
<accession>A0A9D0Z3K2</accession>
<dbReference type="SMART" id="SM00899">
    <property type="entry name" value="FeoA"/>
    <property type="match status" value="1"/>
</dbReference>
<dbReference type="InterPro" id="IPR008988">
    <property type="entry name" value="Transcriptional_repressor_C"/>
</dbReference>
<evidence type="ECO:0000256" key="1">
    <source>
        <dbReference type="ARBA" id="ARBA00023004"/>
    </source>
</evidence>
<dbReference type="Proteomes" id="UP000886796">
    <property type="component" value="Unassembled WGS sequence"/>
</dbReference>
<organism evidence="3 4">
    <name type="scientific">Candidatus Faecousia excrementigallinarum</name>
    <dbReference type="NCBI Taxonomy" id="2840806"/>
    <lineage>
        <taxon>Bacteria</taxon>
        <taxon>Bacillati</taxon>
        <taxon>Bacillota</taxon>
        <taxon>Clostridia</taxon>
        <taxon>Eubacteriales</taxon>
        <taxon>Oscillospiraceae</taxon>
        <taxon>Faecousia</taxon>
    </lineage>
</organism>
<reference evidence="3" key="2">
    <citation type="journal article" date="2021" name="PeerJ">
        <title>Extensive microbial diversity within the chicken gut microbiome revealed by metagenomics and culture.</title>
        <authorList>
            <person name="Gilroy R."/>
            <person name="Ravi A."/>
            <person name="Getino M."/>
            <person name="Pursley I."/>
            <person name="Horton D.L."/>
            <person name="Alikhan N.F."/>
            <person name="Baker D."/>
            <person name="Gharbi K."/>
            <person name="Hall N."/>
            <person name="Watson M."/>
            <person name="Adriaenssens E.M."/>
            <person name="Foster-Nyarko E."/>
            <person name="Jarju S."/>
            <person name="Secka A."/>
            <person name="Antonio M."/>
            <person name="Oren A."/>
            <person name="Chaudhuri R.R."/>
            <person name="La Ragione R."/>
            <person name="Hildebrand F."/>
            <person name="Pallen M.J."/>
        </authorList>
    </citation>
    <scope>NUCLEOTIDE SEQUENCE</scope>
    <source>
        <strain evidence="3">13361</strain>
    </source>
</reference>
<gene>
    <name evidence="3" type="ORF">IAB74_08685</name>
</gene>
<keyword evidence="1" id="KW-0408">Iron</keyword>
<evidence type="ECO:0000313" key="3">
    <source>
        <dbReference type="EMBL" id="HIQ68567.1"/>
    </source>
</evidence>
<dbReference type="InterPro" id="IPR007167">
    <property type="entry name" value="Fe-transptr_FeoA-like"/>
</dbReference>
<dbReference type="Pfam" id="PF04023">
    <property type="entry name" value="FeoA"/>
    <property type="match status" value="1"/>
</dbReference>
<sequence length="75" mass="8442">MERRLDGLRPGDSAVVKAVNTNAHLRRRLQDFGFVPGTLVSCRYLGPGRKVAALEFRDTVVAMRTEDLRDIRVVC</sequence>
<reference evidence="3" key="1">
    <citation type="submission" date="2020-10" db="EMBL/GenBank/DDBJ databases">
        <authorList>
            <person name="Gilroy R."/>
        </authorList>
    </citation>
    <scope>NUCLEOTIDE SEQUENCE</scope>
    <source>
        <strain evidence="3">13361</strain>
    </source>
</reference>
<dbReference type="SUPFAM" id="SSF50037">
    <property type="entry name" value="C-terminal domain of transcriptional repressors"/>
    <property type="match status" value="1"/>
</dbReference>
<feature type="domain" description="Ferrous iron transporter FeoA-like" evidence="2">
    <location>
        <begin position="3"/>
        <end position="75"/>
    </location>
</feature>
<dbReference type="Gene3D" id="2.30.30.90">
    <property type="match status" value="1"/>
</dbReference>
<dbReference type="AlphaFoldDB" id="A0A9D0Z3K2"/>
<protein>
    <submittedName>
        <fullName evidence="3">Ferrous iron transport protein A</fullName>
    </submittedName>
</protein>
<name>A0A9D0Z3K2_9FIRM</name>
<comment type="caution">
    <text evidence="3">The sequence shown here is derived from an EMBL/GenBank/DDBJ whole genome shotgun (WGS) entry which is preliminary data.</text>
</comment>
<dbReference type="InterPro" id="IPR038157">
    <property type="entry name" value="FeoA_core_dom"/>
</dbReference>